<reference evidence="1 2" key="1">
    <citation type="submission" date="2020-06" db="EMBL/GenBank/DDBJ databases">
        <title>Whole-genome sequence of Allochromatium humboldtianum DSM 21881, type strain.</title>
        <authorList>
            <person name="Kyndt J.A."/>
            <person name="Meyer T.E."/>
        </authorList>
    </citation>
    <scope>NUCLEOTIDE SEQUENCE [LARGE SCALE GENOMIC DNA]</scope>
    <source>
        <strain evidence="1 2">DSM 21881</strain>
    </source>
</reference>
<proteinExistence type="predicted"/>
<protein>
    <submittedName>
        <fullName evidence="1">DUF2782 domain-containing protein</fullName>
    </submittedName>
</protein>
<dbReference type="Pfam" id="PF11191">
    <property type="entry name" value="DUF2782"/>
    <property type="match status" value="1"/>
</dbReference>
<keyword evidence="2" id="KW-1185">Reference proteome</keyword>
<evidence type="ECO:0000313" key="1">
    <source>
        <dbReference type="EMBL" id="NVZ08475.1"/>
    </source>
</evidence>
<gene>
    <name evidence="1" type="ORF">HW932_04290</name>
</gene>
<sequence length="145" mass="16072">MPDRASNPERIVLPFGPCSPTWPGDPVLNRRLAVLILASCLTTVYAQEAQDETEAPDAGGFLQAPEVVPSPVTGEAVEPDITIKESGGEIVYEYRVRGVLYMVRVQPQVGPAYYYYDINGDGLIDAQERSTRNTSVPQWVLFEWQ</sequence>
<dbReference type="Proteomes" id="UP000592294">
    <property type="component" value="Unassembled WGS sequence"/>
</dbReference>
<evidence type="ECO:0000313" key="2">
    <source>
        <dbReference type="Proteomes" id="UP000592294"/>
    </source>
</evidence>
<name>A0A850R6P8_9GAMM</name>
<dbReference type="AlphaFoldDB" id="A0A850R6P8"/>
<organism evidence="1 2">
    <name type="scientific">Allochromatium humboldtianum</name>
    <dbReference type="NCBI Taxonomy" id="504901"/>
    <lineage>
        <taxon>Bacteria</taxon>
        <taxon>Pseudomonadati</taxon>
        <taxon>Pseudomonadota</taxon>
        <taxon>Gammaproteobacteria</taxon>
        <taxon>Chromatiales</taxon>
        <taxon>Chromatiaceae</taxon>
        <taxon>Allochromatium</taxon>
    </lineage>
</organism>
<dbReference type="InterPro" id="IPR021357">
    <property type="entry name" value="DUF2782"/>
</dbReference>
<dbReference type="EMBL" id="JABZEO010000002">
    <property type="protein sequence ID" value="NVZ08475.1"/>
    <property type="molecule type" value="Genomic_DNA"/>
</dbReference>
<accession>A0A850R6P8</accession>
<comment type="caution">
    <text evidence="1">The sequence shown here is derived from an EMBL/GenBank/DDBJ whole genome shotgun (WGS) entry which is preliminary data.</text>
</comment>
<dbReference type="Gene3D" id="2.20.130.30">
    <property type="entry name" value="Protein of unknown function DUF2782"/>
    <property type="match status" value="1"/>
</dbReference>